<evidence type="ECO:0000313" key="3">
    <source>
        <dbReference type="Proteomes" id="UP001620262"/>
    </source>
</evidence>
<keyword evidence="3" id="KW-1185">Reference proteome</keyword>
<organism evidence="2 3">
    <name type="scientific">Pseudoalteromonas rhizosphaerae</name>
    <dbReference type="NCBI Taxonomy" id="2518973"/>
    <lineage>
        <taxon>Bacteria</taxon>
        <taxon>Pseudomonadati</taxon>
        <taxon>Pseudomonadota</taxon>
        <taxon>Gammaproteobacteria</taxon>
        <taxon>Alteromonadales</taxon>
        <taxon>Pseudoalteromonadaceae</taxon>
        <taxon>Pseudoalteromonas</taxon>
    </lineage>
</organism>
<feature type="transmembrane region" description="Helical" evidence="1">
    <location>
        <begin position="20"/>
        <end position="41"/>
    </location>
</feature>
<evidence type="ECO:0000256" key="1">
    <source>
        <dbReference type="SAM" id="Phobius"/>
    </source>
</evidence>
<proteinExistence type="predicted"/>
<dbReference type="Proteomes" id="UP001620262">
    <property type="component" value="Unassembled WGS sequence"/>
</dbReference>
<feature type="transmembrane region" description="Helical" evidence="1">
    <location>
        <begin position="173"/>
        <end position="188"/>
    </location>
</feature>
<keyword evidence="1" id="KW-0812">Transmembrane</keyword>
<comment type="caution">
    <text evidence="2">The sequence shown here is derived from an EMBL/GenBank/DDBJ whole genome shotgun (WGS) entry which is preliminary data.</text>
</comment>
<keyword evidence="1" id="KW-1133">Transmembrane helix</keyword>
<name>A0ABW8KYZ5_9GAMM</name>
<dbReference type="EMBL" id="JBJDOT010000007">
    <property type="protein sequence ID" value="MFK3863616.1"/>
    <property type="molecule type" value="Genomic_DNA"/>
</dbReference>
<dbReference type="PANTHER" id="PTHR40115">
    <property type="entry name" value="INNER MEMBRANE PROTEIN WITH PEPSY TM HELIX"/>
    <property type="match status" value="1"/>
</dbReference>
<sequence length="189" mass="21710">MTRKQSFSWFKLNRTLHRDIGYFCIGLTIIFAVSGIAVNHIDDWNPNYAVERSEYSLPKQPWLEMNDEAINKAVIKAVDTSKGFKSSYWSSAQEYRVFLKDGSNLTLNISTSSLVFEEISPRYVLQAFNRLHLNESHKAWVIFSDIYAVLLLFLAVSALFMVKGKNSPWRKKSIYLVAGITLPALFIFL</sequence>
<feature type="transmembrane region" description="Helical" evidence="1">
    <location>
        <begin position="139"/>
        <end position="161"/>
    </location>
</feature>
<keyword evidence="1" id="KW-0472">Membrane</keyword>
<evidence type="ECO:0000313" key="2">
    <source>
        <dbReference type="EMBL" id="MFK3863616.1"/>
    </source>
</evidence>
<accession>A0ABW8KYZ5</accession>
<dbReference type="InterPro" id="IPR032307">
    <property type="entry name" value="PepSY_TM-like_2"/>
</dbReference>
<dbReference type="PANTHER" id="PTHR40115:SF1">
    <property type="entry name" value="INNER MEMBRANE PROTEIN WITH PEPSY TM HELIX"/>
    <property type="match status" value="1"/>
</dbReference>
<protein>
    <submittedName>
        <fullName evidence="2">PepSY-associated TM helix domain-containing protein</fullName>
    </submittedName>
</protein>
<gene>
    <name evidence="2" type="ORF">ACI2JU_06990</name>
</gene>
<reference evidence="2 3" key="1">
    <citation type="submission" date="2024-11" db="EMBL/GenBank/DDBJ databases">
        <title>The Natural Products Discovery Center: Release of the First 8490 Sequenced Strains for Exploring Actinobacteria Biosynthetic Diversity.</title>
        <authorList>
            <person name="Kalkreuter E."/>
            <person name="Kautsar S.A."/>
            <person name="Yang D."/>
            <person name="Bader C.D."/>
            <person name="Teijaro C.N."/>
            <person name="Fluegel L."/>
            <person name="Davis C.M."/>
            <person name="Simpson J.R."/>
            <person name="Lauterbach L."/>
            <person name="Steele A.D."/>
            <person name="Gui C."/>
            <person name="Meng S."/>
            <person name="Li G."/>
            <person name="Viehrig K."/>
            <person name="Ye F."/>
            <person name="Su P."/>
            <person name="Kiefer A.F."/>
            <person name="Nichols A."/>
            <person name="Cepeda A.J."/>
            <person name="Yan W."/>
            <person name="Fan B."/>
            <person name="Jiang Y."/>
            <person name="Adhikari A."/>
            <person name="Zheng C.-J."/>
            <person name="Schuster L."/>
            <person name="Cowan T.M."/>
            <person name="Smanski M.J."/>
            <person name="Chevrette M.G."/>
            <person name="De Carvalho L.P.S."/>
            <person name="Shen B."/>
        </authorList>
    </citation>
    <scope>NUCLEOTIDE SEQUENCE [LARGE SCALE GENOMIC DNA]</scope>
    <source>
        <strain evidence="2 3">NPDC078403</strain>
    </source>
</reference>
<dbReference type="Pfam" id="PF16357">
    <property type="entry name" value="PepSY_TM_like_2"/>
    <property type="match status" value="1"/>
</dbReference>
<dbReference type="RefSeq" id="WP_404675059.1">
    <property type="nucleotide sequence ID" value="NZ_JBJDOT010000007.1"/>
</dbReference>